<dbReference type="InterPro" id="IPR045621">
    <property type="entry name" value="BPD_transp_1_N"/>
</dbReference>
<evidence type="ECO:0000256" key="2">
    <source>
        <dbReference type="ARBA" id="ARBA00022448"/>
    </source>
</evidence>
<keyword evidence="5 7" id="KW-1133">Transmembrane helix</keyword>
<evidence type="ECO:0000256" key="1">
    <source>
        <dbReference type="ARBA" id="ARBA00004651"/>
    </source>
</evidence>
<proteinExistence type="inferred from homology"/>
<sequence length="332" mass="35272">MRIARLIATRLVGVVVVLLVVTAITFVIFYLLPANPAQLSCGKPCTPENLARAKDFLGLNLPWYGQFWAFLKGIVVGRTFGTGAGAIACAAPCFGYSFQLNTPVTELILTRFPVTASIAGGAAVLWFVSGVAGGAIAAVWRRRAADRAIMTVAIAGVSAPAYLVGMLLILLFGFALGWLPTGGYEPFGDDPVGWFTHLLLPWTALAFISAAVYARLTRSELIDQLGQDYIRTARAKGLGEGAVIMRHGLRNALIPVVTLFGLDLGTLLGGAVISERVFSMQGIGALLIDSINRLDLQVVVGVTLFAAFLIAIANLLVDIVYGVIDPRVRAAR</sequence>
<protein>
    <submittedName>
        <fullName evidence="9">ABC transporter permease</fullName>
    </submittedName>
</protein>
<evidence type="ECO:0000259" key="8">
    <source>
        <dbReference type="PROSITE" id="PS50928"/>
    </source>
</evidence>
<evidence type="ECO:0000256" key="4">
    <source>
        <dbReference type="ARBA" id="ARBA00022692"/>
    </source>
</evidence>
<comment type="subcellular location">
    <subcellularLocation>
        <location evidence="1 7">Cell membrane</location>
        <topology evidence="1 7">Multi-pass membrane protein</topology>
    </subcellularLocation>
</comment>
<evidence type="ECO:0000256" key="3">
    <source>
        <dbReference type="ARBA" id="ARBA00022475"/>
    </source>
</evidence>
<dbReference type="KEGG" id="gry:D7I44_09010"/>
<dbReference type="Proteomes" id="UP000275069">
    <property type="component" value="Chromosome"/>
</dbReference>
<dbReference type="GO" id="GO:0055085">
    <property type="term" value="P:transmembrane transport"/>
    <property type="evidence" value="ECO:0007669"/>
    <property type="project" value="InterPro"/>
</dbReference>
<feature type="transmembrane region" description="Helical" evidence="7">
    <location>
        <begin position="12"/>
        <end position="32"/>
    </location>
</feature>
<feature type="transmembrane region" description="Helical" evidence="7">
    <location>
        <begin position="152"/>
        <end position="174"/>
    </location>
</feature>
<keyword evidence="3" id="KW-1003">Cell membrane</keyword>
<feature type="transmembrane region" description="Helical" evidence="7">
    <location>
        <begin position="194"/>
        <end position="214"/>
    </location>
</feature>
<evidence type="ECO:0000256" key="7">
    <source>
        <dbReference type="RuleBase" id="RU363032"/>
    </source>
</evidence>
<organism evidence="9 10">
    <name type="scientific">Gryllotalpicola protaetiae</name>
    <dbReference type="NCBI Taxonomy" id="2419771"/>
    <lineage>
        <taxon>Bacteria</taxon>
        <taxon>Bacillati</taxon>
        <taxon>Actinomycetota</taxon>
        <taxon>Actinomycetes</taxon>
        <taxon>Micrococcales</taxon>
        <taxon>Microbacteriaceae</taxon>
        <taxon>Gryllotalpicola</taxon>
    </lineage>
</organism>
<name>A0A387BRG6_9MICO</name>
<evidence type="ECO:0000313" key="9">
    <source>
        <dbReference type="EMBL" id="AYG03660.1"/>
    </source>
</evidence>
<feature type="transmembrane region" description="Helical" evidence="7">
    <location>
        <begin position="252"/>
        <end position="273"/>
    </location>
</feature>
<keyword evidence="10" id="KW-1185">Reference proteome</keyword>
<feature type="domain" description="ABC transmembrane type-1" evidence="8">
    <location>
        <begin position="112"/>
        <end position="321"/>
    </location>
</feature>
<dbReference type="InterPro" id="IPR000515">
    <property type="entry name" value="MetI-like"/>
</dbReference>
<evidence type="ECO:0000256" key="5">
    <source>
        <dbReference type="ARBA" id="ARBA00022989"/>
    </source>
</evidence>
<accession>A0A387BRG6</accession>
<evidence type="ECO:0000256" key="6">
    <source>
        <dbReference type="ARBA" id="ARBA00023136"/>
    </source>
</evidence>
<feature type="transmembrane region" description="Helical" evidence="7">
    <location>
        <begin position="298"/>
        <end position="324"/>
    </location>
</feature>
<gene>
    <name evidence="9" type="ORF">D7I44_09010</name>
</gene>
<keyword evidence="4 7" id="KW-0812">Transmembrane</keyword>
<feature type="transmembrane region" description="Helical" evidence="7">
    <location>
        <begin position="118"/>
        <end position="140"/>
    </location>
</feature>
<dbReference type="AlphaFoldDB" id="A0A387BRG6"/>
<dbReference type="InterPro" id="IPR035906">
    <property type="entry name" value="MetI-like_sf"/>
</dbReference>
<dbReference type="Pfam" id="PF19300">
    <property type="entry name" value="BPD_transp_1_N"/>
    <property type="match status" value="1"/>
</dbReference>
<dbReference type="PANTHER" id="PTHR43163">
    <property type="entry name" value="DIPEPTIDE TRANSPORT SYSTEM PERMEASE PROTEIN DPPB-RELATED"/>
    <property type="match status" value="1"/>
</dbReference>
<dbReference type="PANTHER" id="PTHR43163:SF6">
    <property type="entry name" value="DIPEPTIDE TRANSPORT SYSTEM PERMEASE PROTEIN DPPB-RELATED"/>
    <property type="match status" value="1"/>
</dbReference>
<dbReference type="SUPFAM" id="SSF161098">
    <property type="entry name" value="MetI-like"/>
    <property type="match status" value="1"/>
</dbReference>
<dbReference type="CDD" id="cd06261">
    <property type="entry name" value="TM_PBP2"/>
    <property type="match status" value="1"/>
</dbReference>
<evidence type="ECO:0000313" key="10">
    <source>
        <dbReference type="Proteomes" id="UP000275069"/>
    </source>
</evidence>
<keyword evidence="6 7" id="KW-0472">Membrane</keyword>
<reference evidence="9 10" key="1">
    <citation type="submission" date="2018-09" db="EMBL/GenBank/DDBJ databases">
        <title>Genome sequencing of strain 2DFW10M-5.</title>
        <authorList>
            <person name="Heo J."/>
            <person name="Kim S.-J."/>
            <person name="Kwon S.-W."/>
        </authorList>
    </citation>
    <scope>NUCLEOTIDE SEQUENCE [LARGE SCALE GENOMIC DNA]</scope>
    <source>
        <strain evidence="9 10">2DFW10M-5</strain>
    </source>
</reference>
<dbReference type="Gene3D" id="1.10.3720.10">
    <property type="entry name" value="MetI-like"/>
    <property type="match status" value="1"/>
</dbReference>
<dbReference type="EMBL" id="CP032624">
    <property type="protein sequence ID" value="AYG03660.1"/>
    <property type="molecule type" value="Genomic_DNA"/>
</dbReference>
<dbReference type="RefSeq" id="WP_120789193.1">
    <property type="nucleotide sequence ID" value="NZ_CP032624.1"/>
</dbReference>
<dbReference type="GO" id="GO:0005886">
    <property type="term" value="C:plasma membrane"/>
    <property type="evidence" value="ECO:0007669"/>
    <property type="project" value="UniProtKB-SubCell"/>
</dbReference>
<comment type="similarity">
    <text evidence="7">Belongs to the binding-protein-dependent transport system permease family.</text>
</comment>
<dbReference type="OrthoDB" id="147639at2"/>
<dbReference type="PROSITE" id="PS50928">
    <property type="entry name" value="ABC_TM1"/>
    <property type="match status" value="1"/>
</dbReference>
<dbReference type="Pfam" id="PF00528">
    <property type="entry name" value="BPD_transp_1"/>
    <property type="match status" value="1"/>
</dbReference>
<keyword evidence="2 7" id="KW-0813">Transport</keyword>